<keyword evidence="2" id="KW-1185">Reference proteome</keyword>
<dbReference type="RefSeq" id="WP_234802473.1">
    <property type="nucleotide sequence ID" value="NZ_CAAAIB010000001.1"/>
</dbReference>
<comment type="caution">
    <text evidence="1">The sequence shown here is derived from an EMBL/GenBank/DDBJ whole genome shotgun (WGS) entry which is preliminary data.</text>
</comment>
<dbReference type="Proteomes" id="UP000054908">
    <property type="component" value="Unassembled WGS sequence"/>
</dbReference>
<accession>A0A0W0VVV5</accession>
<protein>
    <submittedName>
        <fullName evidence="1">Uncharacterized protein</fullName>
    </submittedName>
</protein>
<dbReference type="PATRIC" id="fig|466.6.peg.3271"/>
<evidence type="ECO:0000313" key="2">
    <source>
        <dbReference type="Proteomes" id="UP000054908"/>
    </source>
</evidence>
<organism evidence="1 2">
    <name type="scientific">Legionella maceachernii</name>
    <dbReference type="NCBI Taxonomy" id="466"/>
    <lineage>
        <taxon>Bacteria</taxon>
        <taxon>Pseudomonadati</taxon>
        <taxon>Pseudomonadota</taxon>
        <taxon>Gammaproteobacteria</taxon>
        <taxon>Legionellales</taxon>
        <taxon>Legionellaceae</taxon>
        <taxon>Legionella</taxon>
    </lineage>
</organism>
<evidence type="ECO:0000313" key="1">
    <source>
        <dbReference type="EMBL" id="KTD24184.1"/>
    </source>
</evidence>
<proteinExistence type="predicted"/>
<gene>
    <name evidence="1" type="ORF">Lmac_3057</name>
</gene>
<sequence>MTHYLYIPFKRKDVPSNQKKMIEEWLLLEQKQKNEVVVCYYGEKKLKQRPQSAKITILFAGKPGNKSPLHGIDDIDTELLRHSEGLSQHLRVIYAHNNSILVPEVADKMKEDGLLDEFQGRLQINLIFLNANIKEAHTLAGSFFNSLKKYEEHKQGVIKLQYLANDSQEKSNSYPTYTHKKSQLELVKEPAIYTKHSMYNDKAHYPKLSVDEVASVVKAYYRYKSSRCCGLSGLLNLNGLFSSAASTEALKYLSKKDISDIDRYAYASRFIRYYKENHLSQFLNPVLENALQEHEATWNDQPTSSLNM</sequence>
<dbReference type="AlphaFoldDB" id="A0A0W0VVV5"/>
<dbReference type="EMBL" id="LNYL01000051">
    <property type="protein sequence ID" value="KTD24184.1"/>
    <property type="molecule type" value="Genomic_DNA"/>
</dbReference>
<name>A0A0W0VVV5_9GAMM</name>
<reference evidence="1 2" key="1">
    <citation type="submission" date="2015-11" db="EMBL/GenBank/DDBJ databases">
        <title>Genomic analysis of 38 Legionella species identifies large and diverse effector repertoires.</title>
        <authorList>
            <person name="Burstein D."/>
            <person name="Amaro F."/>
            <person name="Zusman T."/>
            <person name="Lifshitz Z."/>
            <person name="Cohen O."/>
            <person name="Gilbert J.A."/>
            <person name="Pupko T."/>
            <person name="Shuman H.A."/>
            <person name="Segal G."/>
        </authorList>
    </citation>
    <scope>NUCLEOTIDE SEQUENCE [LARGE SCALE GENOMIC DNA]</scope>
    <source>
        <strain evidence="1 2">PX-1-G2-E2</strain>
    </source>
</reference>